<dbReference type="GO" id="GO:0016020">
    <property type="term" value="C:membrane"/>
    <property type="evidence" value="ECO:0007669"/>
    <property type="project" value="UniProtKB-SubCell"/>
</dbReference>
<comment type="subcellular location">
    <subcellularLocation>
        <location evidence="1">Membrane</location>
    </subcellularLocation>
</comment>
<proteinExistence type="inferred from homology"/>
<protein>
    <submittedName>
        <fullName evidence="7">Uncharacterized protein</fullName>
    </submittedName>
</protein>
<evidence type="ECO:0000313" key="8">
    <source>
        <dbReference type="Proteomes" id="UP000298416"/>
    </source>
</evidence>
<evidence type="ECO:0000256" key="2">
    <source>
        <dbReference type="ARBA" id="ARBA00009074"/>
    </source>
</evidence>
<keyword evidence="8" id="KW-1185">Reference proteome</keyword>
<comment type="similarity">
    <text evidence="2">Belongs to the UPF0496 family.</text>
</comment>
<dbReference type="AlphaFoldDB" id="A0A8X8ZEY2"/>
<dbReference type="Proteomes" id="UP000298416">
    <property type="component" value="Unassembled WGS sequence"/>
</dbReference>
<evidence type="ECO:0000256" key="3">
    <source>
        <dbReference type="ARBA" id="ARBA00022692"/>
    </source>
</evidence>
<comment type="caution">
    <text evidence="7">The sequence shown here is derived from an EMBL/GenBank/DDBJ whole genome shotgun (WGS) entry which is preliminary data.</text>
</comment>
<name>A0A8X8ZEY2_SALSN</name>
<keyword evidence="5 6" id="KW-0472">Membrane</keyword>
<gene>
    <name evidence="7" type="ORF">SASPL_139023</name>
</gene>
<dbReference type="InterPro" id="IPR007749">
    <property type="entry name" value="DUF677"/>
</dbReference>
<organism evidence="7">
    <name type="scientific">Salvia splendens</name>
    <name type="common">Scarlet sage</name>
    <dbReference type="NCBI Taxonomy" id="180675"/>
    <lineage>
        <taxon>Eukaryota</taxon>
        <taxon>Viridiplantae</taxon>
        <taxon>Streptophyta</taxon>
        <taxon>Embryophyta</taxon>
        <taxon>Tracheophyta</taxon>
        <taxon>Spermatophyta</taxon>
        <taxon>Magnoliopsida</taxon>
        <taxon>eudicotyledons</taxon>
        <taxon>Gunneridae</taxon>
        <taxon>Pentapetalae</taxon>
        <taxon>asterids</taxon>
        <taxon>lamiids</taxon>
        <taxon>Lamiales</taxon>
        <taxon>Lamiaceae</taxon>
        <taxon>Nepetoideae</taxon>
        <taxon>Mentheae</taxon>
        <taxon>Salviinae</taxon>
        <taxon>Salvia</taxon>
        <taxon>Salvia subgen. Calosphace</taxon>
        <taxon>core Calosphace</taxon>
    </lineage>
</organism>
<evidence type="ECO:0000256" key="6">
    <source>
        <dbReference type="SAM" id="Phobius"/>
    </source>
</evidence>
<keyword evidence="3 6" id="KW-0812">Transmembrane</keyword>
<reference evidence="7" key="1">
    <citation type="submission" date="2018-01" db="EMBL/GenBank/DDBJ databases">
        <authorList>
            <person name="Mao J.F."/>
        </authorList>
    </citation>
    <scope>NUCLEOTIDE SEQUENCE</scope>
    <source>
        <strain evidence="7">Huo1</strain>
        <tissue evidence="7">Leaf</tissue>
    </source>
</reference>
<evidence type="ECO:0000313" key="7">
    <source>
        <dbReference type="EMBL" id="KAG6402148.1"/>
    </source>
</evidence>
<sequence>MAEEFVSAFHDLQSDATNNEKLVEFVRSYYVNNLNASEFCSPLQLRLNPTNNDLPVNDPTFIFQNFFSDISRLLIKHLMLEKVLKSMNKGFSKQLNSIGVSKKVYSVIFNAAAMICAAAAAVVAANIIPMRGWARAGIGAVAAAASILFTALGKWRRSIFMKRENEVEKHKKIIGHMIMVARPIMTDLDSVYNTARSLEVEIVSLSEAVDDEVKVGDVGKRFEELLQNDENYNRVMKWAKDSVLQSIVNQLG</sequence>
<dbReference type="Pfam" id="PF05055">
    <property type="entry name" value="DUF677"/>
    <property type="match status" value="1"/>
</dbReference>
<reference evidence="7" key="2">
    <citation type="submission" date="2020-08" db="EMBL/GenBank/DDBJ databases">
        <title>Plant Genome Project.</title>
        <authorList>
            <person name="Zhang R.-G."/>
        </authorList>
    </citation>
    <scope>NUCLEOTIDE SEQUENCE</scope>
    <source>
        <strain evidence="7">Huo1</strain>
        <tissue evidence="7">Leaf</tissue>
    </source>
</reference>
<keyword evidence="4 6" id="KW-1133">Transmembrane helix</keyword>
<evidence type="ECO:0000256" key="1">
    <source>
        <dbReference type="ARBA" id="ARBA00004370"/>
    </source>
</evidence>
<accession>A0A8X8ZEY2</accession>
<evidence type="ECO:0000256" key="4">
    <source>
        <dbReference type="ARBA" id="ARBA00022989"/>
    </source>
</evidence>
<feature type="transmembrane region" description="Helical" evidence="6">
    <location>
        <begin position="133"/>
        <end position="153"/>
    </location>
</feature>
<dbReference type="EMBL" id="PNBA02000014">
    <property type="protein sequence ID" value="KAG6402148.1"/>
    <property type="molecule type" value="Genomic_DNA"/>
</dbReference>
<evidence type="ECO:0000256" key="5">
    <source>
        <dbReference type="ARBA" id="ARBA00023136"/>
    </source>
</evidence>
<feature type="transmembrane region" description="Helical" evidence="6">
    <location>
        <begin position="104"/>
        <end position="127"/>
    </location>
</feature>